<feature type="domain" description="ABC transporter" evidence="7">
    <location>
        <begin position="7"/>
        <end position="248"/>
    </location>
</feature>
<evidence type="ECO:0000256" key="3">
    <source>
        <dbReference type="ARBA" id="ARBA00022741"/>
    </source>
</evidence>
<evidence type="ECO:0000256" key="1">
    <source>
        <dbReference type="ARBA" id="ARBA00022448"/>
    </source>
</evidence>
<sequence length="251" mass="27046">MNGDIVLSVRNASKHYRSGDTVVRALDGVSLDVLAGELVGIMGPSGSGKSTFLMVAGLLEPPTEGEVILAGRRVSHPSADLNRLRDFRRGHIGFIFQKANLIPFLTAAENVALALEIDDVPAREAHAYAVELLRALDLAHRCDNDPARLSGGEQQRIAVARALANDPPLILADEPTAALDSVRSGQVMQLLRRIATERGAGVAVVTHDPRSLHLFDRIIEFEDGRATAKPRPADDLFYSLIPQTSLGKARP</sequence>
<dbReference type="Gene3D" id="3.40.50.300">
    <property type="entry name" value="P-loop containing nucleotide triphosphate hydrolases"/>
    <property type="match status" value="1"/>
</dbReference>
<dbReference type="InterPro" id="IPR017871">
    <property type="entry name" value="ABC_transporter-like_CS"/>
</dbReference>
<dbReference type="InterPro" id="IPR027417">
    <property type="entry name" value="P-loop_NTPase"/>
</dbReference>
<keyword evidence="4" id="KW-0067">ATP-binding</keyword>
<dbReference type="AlphaFoldDB" id="A0A0N1F3E7"/>
<dbReference type="PANTHER" id="PTHR24220">
    <property type="entry name" value="IMPORT ATP-BINDING PROTEIN"/>
    <property type="match status" value="1"/>
</dbReference>
<keyword evidence="1" id="KW-0813">Transport</keyword>
<evidence type="ECO:0000313" key="8">
    <source>
        <dbReference type="EMBL" id="KPH80186.1"/>
    </source>
</evidence>
<name>A0A0N1F3E7_9HYPH</name>
<reference evidence="8 9" key="1">
    <citation type="submission" date="2015-07" db="EMBL/GenBank/DDBJ databases">
        <title>Whole genome sequencing of Bosea vaviloviae isolated from cave pool.</title>
        <authorList>
            <person name="Tan N.E.H."/>
            <person name="Lee Y.P."/>
            <person name="Gan H.M."/>
            <person name="Barton H."/>
            <person name="Savka M.A."/>
        </authorList>
    </citation>
    <scope>NUCLEOTIDE SEQUENCE [LARGE SCALE GENOMIC DNA]</scope>
    <source>
        <strain evidence="8 9">SD260</strain>
    </source>
</reference>
<dbReference type="GO" id="GO:0016887">
    <property type="term" value="F:ATP hydrolysis activity"/>
    <property type="evidence" value="ECO:0007669"/>
    <property type="project" value="InterPro"/>
</dbReference>
<dbReference type="GO" id="GO:0005886">
    <property type="term" value="C:plasma membrane"/>
    <property type="evidence" value="ECO:0007669"/>
    <property type="project" value="TreeGrafter"/>
</dbReference>
<evidence type="ECO:0000256" key="2">
    <source>
        <dbReference type="ARBA" id="ARBA00022519"/>
    </source>
</evidence>
<comment type="similarity">
    <text evidence="6">Belongs to the ABC transporter superfamily. Macrolide exporter (TC 3.A.1.122) family.</text>
</comment>
<evidence type="ECO:0000256" key="6">
    <source>
        <dbReference type="ARBA" id="ARBA00038388"/>
    </source>
</evidence>
<proteinExistence type="inferred from homology"/>
<dbReference type="GO" id="GO:0022857">
    <property type="term" value="F:transmembrane transporter activity"/>
    <property type="evidence" value="ECO:0007669"/>
    <property type="project" value="UniProtKB-ARBA"/>
</dbReference>
<keyword evidence="2" id="KW-1003">Cell membrane</keyword>
<dbReference type="PROSITE" id="PS50893">
    <property type="entry name" value="ABC_TRANSPORTER_2"/>
    <property type="match status" value="1"/>
</dbReference>
<keyword evidence="2" id="KW-0997">Cell inner membrane</keyword>
<dbReference type="PROSITE" id="PS00211">
    <property type="entry name" value="ABC_TRANSPORTER_1"/>
    <property type="match status" value="1"/>
</dbReference>
<dbReference type="EMBL" id="LGSZ01000045">
    <property type="protein sequence ID" value="KPH80186.1"/>
    <property type="molecule type" value="Genomic_DNA"/>
</dbReference>
<dbReference type="SMART" id="SM00382">
    <property type="entry name" value="AAA"/>
    <property type="match status" value="1"/>
</dbReference>
<dbReference type="CDD" id="cd03255">
    <property type="entry name" value="ABC_MJ0796_LolCDE_FtsE"/>
    <property type="match status" value="1"/>
</dbReference>
<dbReference type="GO" id="GO:0005524">
    <property type="term" value="F:ATP binding"/>
    <property type="evidence" value="ECO:0007669"/>
    <property type="project" value="UniProtKB-KW"/>
</dbReference>
<dbReference type="GO" id="GO:0098796">
    <property type="term" value="C:membrane protein complex"/>
    <property type="evidence" value="ECO:0007669"/>
    <property type="project" value="UniProtKB-ARBA"/>
</dbReference>
<dbReference type="InterPro" id="IPR015854">
    <property type="entry name" value="ABC_transpr_LolD-like"/>
</dbReference>
<dbReference type="Proteomes" id="UP000037822">
    <property type="component" value="Unassembled WGS sequence"/>
</dbReference>
<dbReference type="InterPro" id="IPR003593">
    <property type="entry name" value="AAA+_ATPase"/>
</dbReference>
<keyword evidence="3" id="KW-0547">Nucleotide-binding</keyword>
<dbReference type="InterPro" id="IPR003439">
    <property type="entry name" value="ABC_transporter-like_ATP-bd"/>
</dbReference>
<dbReference type="RefSeq" id="WP_054209729.1">
    <property type="nucleotide sequence ID" value="NZ_LGSZ01000045.1"/>
</dbReference>
<organism evidence="8 9">
    <name type="scientific">Bosea vaviloviae</name>
    <dbReference type="NCBI Taxonomy" id="1526658"/>
    <lineage>
        <taxon>Bacteria</taxon>
        <taxon>Pseudomonadati</taxon>
        <taxon>Pseudomonadota</taxon>
        <taxon>Alphaproteobacteria</taxon>
        <taxon>Hyphomicrobiales</taxon>
        <taxon>Boseaceae</taxon>
        <taxon>Bosea</taxon>
    </lineage>
</organism>
<dbReference type="FunFam" id="3.40.50.300:FF:000032">
    <property type="entry name" value="Export ABC transporter ATP-binding protein"/>
    <property type="match status" value="1"/>
</dbReference>
<gene>
    <name evidence="8" type="ORF">AE618_14265</name>
</gene>
<dbReference type="InterPro" id="IPR017911">
    <property type="entry name" value="MacB-like_ATP-bd"/>
</dbReference>
<accession>A0A0N1F3E7</accession>
<evidence type="ECO:0000259" key="7">
    <source>
        <dbReference type="PROSITE" id="PS50893"/>
    </source>
</evidence>
<keyword evidence="9" id="KW-1185">Reference proteome</keyword>
<keyword evidence="2" id="KW-0472">Membrane</keyword>
<dbReference type="PANTHER" id="PTHR24220:SF86">
    <property type="entry name" value="ABC TRANSPORTER ABCH.1"/>
    <property type="match status" value="1"/>
</dbReference>
<evidence type="ECO:0000256" key="5">
    <source>
        <dbReference type="ARBA" id="ARBA00022967"/>
    </source>
</evidence>
<keyword evidence="5" id="KW-1278">Translocase</keyword>
<dbReference type="OrthoDB" id="7343243at2"/>
<dbReference type="SUPFAM" id="SSF52540">
    <property type="entry name" value="P-loop containing nucleoside triphosphate hydrolases"/>
    <property type="match status" value="1"/>
</dbReference>
<comment type="caution">
    <text evidence="8">The sequence shown here is derived from an EMBL/GenBank/DDBJ whole genome shotgun (WGS) entry which is preliminary data.</text>
</comment>
<evidence type="ECO:0000256" key="4">
    <source>
        <dbReference type="ARBA" id="ARBA00022840"/>
    </source>
</evidence>
<evidence type="ECO:0000313" key="9">
    <source>
        <dbReference type="Proteomes" id="UP000037822"/>
    </source>
</evidence>
<protein>
    <submittedName>
        <fullName evidence="8">ABC transporter</fullName>
    </submittedName>
</protein>
<dbReference type="Pfam" id="PF00005">
    <property type="entry name" value="ABC_tran"/>
    <property type="match status" value="1"/>
</dbReference>
<dbReference type="PATRIC" id="fig|1526658.3.peg.1054"/>